<feature type="region of interest" description="Disordered" evidence="2">
    <location>
        <begin position="141"/>
        <end position="194"/>
    </location>
</feature>
<protein>
    <recommendedName>
        <fullName evidence="3">NTF2 domain-containing protein</fullName>
    </recommendedName>
</protein>
<proteinExistence type="predicted"/>
<organism evidence="4 5">
    <name type="scientific">Frieseomelitta varia</name>
    <dbReference type="NCBI Taxonomy" id="561572"/>
    <lineage>
        <taxon>Eukaryota</taxon>
        <taxon>Metazoa</taxon>
        <taxon>Ecdysozoa</taxon>
        <taxon>Arthropoda</taxon>
        <taxon>Hexapoda</taxon>
        <taxon>Insecta</taxon>
        <taxon>Pterygota</taxon>
        <taxon>Neoptera</taxon>
        <taxon>Endopterygota</taxon>
        <taxon>Hymenoptera</taxon>
        <taxon>Apocrita</taxon>
        <taxon>Aculeata</taxon>
        <taxon>Apoidea</taxon>
        <taxon>Anthophila</taxon>
        <taxon>Apidae</taxon>
        <taxon>Frieseomelitta</taxon>
    </lineage>
</organism>
<feature type="compositionally biased region" description="Low complexity" evidence="2">
    <location>
        <begin position="241"/>
        <end position="251"/>
    </location>
</feature>
<dbReference type="AlphaFoldDB" id="A0A833RUY4"/>
<dbReference type="SUPFAM" id="SSF54427">
    <property type="entry name" value="NTF2-like"/>
    <property type="match status" value="1"/>
</dbReference>
<dbReference type="EMBL" id="WNWW01000578">
    <property type="protein sequence ID" value="KAF3423257.1"/>
    <property type="molecule type" value="Genomic_DNA"/>
</dbReference>
<reference evidence="4" key="1">
    <citation type="submission" date="2019-11" db="EMBL/GenBank/DDBJ databases">
        <title>The nuclear and mitochondrial genomes of Frieseomelitta varia - a highly eusocial stingless bee (Meliponini) with a permanently sterile worker caste.</title>
        <authorList>
            <person name="Freitas F.C.P."/>
            <person name="Lourenco A.P."/>
            <person name="Nunes F.M.F."/>
            <person name="Paschoal A.R."/>
            <person name="Abreu F.C.P."/>
            <person name="Barbin F.O."/>
            <person name="Bataglia L."/>
            <person name="Cardoso-Junior C.A.M."/>
            <person name="Cervoni M.S."/>
            <person name="Silva S.R."/>
            <person name="Dalarmi F."/>
            <person name="Del Lama M.A."/>
            <person name="Depintor T.S."/>
            <person name="Ferreira K.M."/>
            <person name="Goria P.S."/>
            <person name="Jaskot M.C."/>
            <person name="Lago D.C."/>
            <person name="Luna-Lucena D."/>
            <person name="Moda L.M."/>
            <person name="Nascimento L."/>
            <person name="Pedrino M."/>
            <person name="Rabico F.O."/>
            <person name="Sanches F.C."/>
            <person name="Santos D.E."/>
            <person name="Santos C.G."/>
            <person name="Vieira J."/>
            <person name="Lopes T.F."/>
            <person name="Barchuk A.R."/>
            <person name="Hartfelder K."/>
            <person name="Simoes Z.L.P."/>
            <person name="Bitondi M.M.G."/>
            <person name="Pinheiro D.G."/>
        </authorList>
    </citation>
    <scope>NUCLEOTIDE SEQUENCE</scope>
    <source>
        <strain evidence="4">USP_RPSP 00005682</strain>
        <tissue evidence="4">Whole individual</tissue>
    </source>
</reference>
<dbReference type="FunFam" id="3.10.450.50:FF:000010">
    <property type="entry name" value="Ras GTPase-activating protein-binding protein"/>
    <property type="match status" value="1"/>
</dbReference>
<name>A0A833RUY4_9HYME</name>
<accession>A0A833RUY4</accession>
<dbReference type="GO" id="GO:0005829">
    <property type="term" value="C:cytosol"/>
    <property type="evidence" value="ECO:0007669"/>
    <property type="project" value="TreeGrafter"/>
</dbReference>
<dbReference type="Pfam" id="PF02136">
    <property type="entry name" value="NTF2"/>
    <property type="match status" value="1"/>
</dbReference>
<evidence type="ECO:0000259" key="3">
    <source>
        <dbReference type="PROSITE" id="PS50177"/>
    </source>
</evidence>
<dbReference type="PANTHER" id="PTHR10693:SF20">
    <property type="entry name" value="AT27578P"/>
    <property type="match status" value="1"/>
</dbReference>
<dbReference type="CDD" id="cd00780">
    <property type="entry name" value="NTF2"/>
    <property type="match status" value="1"/>
</dbReference>
<feature type="compositionally biased region" description="Low complexity" evidence="2">
    <location>
        <begin position="283"/>
        <end position="297"/>
    </location>
</feature>
<gene>
    <name evidence="4" type="ORF">E2986_02453</name>
</gene>
<sequence length="393" mass="44279">MVMEAFPSPQNVGREFVRQYYTLLNQAPAHLHRFYNQHSSFVHGGLDSNRESTPAIGQKQIHQKIQQLNFRDCHAKISQVDSQLTLENGVVVQVSGELSNAGQPMRRFTQTFVLAIQAPKTYYVHNDIFRYQDLIFPDEEETDVGGIEGGVGESGEREGEEGGRSEPEEDEHQNRGQQVPAPATSTEPQAQPPLIPTQQPVLQQQQQMYYAPQQPQQTHVHPVIQQVLNGSVHEETPLINQQPPQQQQQQPQQPPPPPAQQHQYINETTSQTQFVQETELDSAAEQQQQTENEPQAQSNETREQPEPETFTASVQDSEPEHQVANTNPPMTNLRLDDRSPLHPSNSGPPLSTTNVSAPQQQTHRINNQQPQQQQHQQQRAPRGGAVQRGKDIL</sequence>
<feature type="domain" description="NTF2" evidence="3">
    <location>
        <begin position="12"/>
        <end position="131"/>
    </location>
</feature>
<dbReference type="InterPro" id="IPR018222">
    <property type="entry name" value="Nuclear_transport_factor_2_euk"/>
</dbReference>
<dbReference type="Gene3D" id="3.10.450.50">
    <property type="match status" value="1"/>
</dbReference>
<comment type="caution">
    <text evidence="4">The sequence shown here is derived from an EMBL/GenBank/DDBJ whole genome shotgun (WGS) entry which is preliminary data.</text>
</comment>
<evidence type="ECO:0000313" key="5">
    <source>
        <dbReference type="Proteomes" id="UP000655588"/>
    </source>
</evidence>
<feature type="region of interest" description="Disordered" evidence="2">
    <location>
        <begin position="226"/>
        <end position="393"/>
    </location>
</feature>
<dbReference type="InterPro" id="IPR032710">
    <property type="entry name" value="NTF2-like_dom_sf"/>
</dbReference>
<evidence type="ECO:0000256" key="1">
    <source>
        <dbReference type="ARBA" id="ARBA00022884"/>
    </source>
</evidence>
<dbReference type="GO" id="GO:1990904">
    <property type="term" value="C:ribonucleoprotein complex"/>
    <property type="evidence" value="ECO:0007669"/>
    <property type="project" value="TreeGrafter"/>
</dbReference>
<dbReference type="GO" id="GO:0003729">
    <property type="term" value="F:mRNA binding"/>
    <property type="evidence" value="ECO:0007669"/>
    <property type="project" value="TreeGrafter"/>
</dbReference>
<feature type="compositionally biased region" description="Low complexity" evidence="2">
    <location>
        <begin position="358"/>
        <end position="379"/>
    </location>
</feature>
<dbReference type="PROSITE" id="PS50177">
    <property type="entry name" value="NTF2_DOMAIN"/>
    <property type="match status" value="1"/>
</dbReference>
<dbReference type="Proteomes" id="UP000655588">
    <property type="component" value="Unassembled WGS sequence"/>
</dbReference>
<dbReference type="InterPro" id="IPR039539">
    <property type="entry name" value="Ras_GTPase_bind_prot"/>
</dbReference>
<feature type="compositionally biased region" description="Polar residues" evidence="2">
    <location>
        <begin position="264"/>
        <end position="276"/>
    </location>
</feature>
<keyword evidence="1" id="KW-0694">RNA-binding</keyword>
<dbReference type="InterPro" id="IPR002075">
    <property type="entry name" value="NTF2_dom"/>
</dbReference>
<dbReference type="PANTHER" id="PTHR10693">
    <property type="entry name" value="RAS GTPASE-ACTIVATING PROTEIN-BINDING PROTEIN"/>
    <property type="match status" value="1"/>
</dbReference>
<keyword evidence="5" id="KW-1185">Reference proteome</keyword>
<feature type="compositionally biased region" description="Polar residues" evidence="2">
    <location>
        <begin position="342"/>
        <end position="357"/>
    </location>
</feature>
<feature type="compositionally biased region" description="Basic and acidic residues" evidence="2">
    <location>
        <begin position="154"/>
        <end position="166"/>
    </location>
</feature>
<evidence type="ECO:0000313" key="4">
    <source>
        <dbReference type="EMBL" id="KAF3423257.1"/>
    </source>
</evidence>
<evidence type="ECO:0000256" key="2">
    <source>
        <dbReference type="SAM" id="MobiDB-lite"/>
    </source>
</evidence>